<organism evidence="1 2">
    <name type="scientific">Aspergillus coremiiformis</name>
    <dbReference type="NCBI Taxonomy" id="138285"/>
    <lineage>
        <taxon>Eukaryota</taxon>
        <taxon>Fungi</taxon>
        <taxon>Dikarya</taxon>
        <taxon>Ascomycota</taxon>
        <taxon>Pezizomycotina</taxon>
        <taxon>Eurotiomycetes</taxon>
        <taxon>Eurotiomycetidae</taxon>
        <taxon>Eurotiales</taxon>
        <taxon>Aspergillaceae</taxon>
        <taxon>Aspergillus</taxon>
        <taxon>Aspergillus subgen. Circumdati</taxon>
    </lineage>
</organism>
<reference evidence="2" key="1">
    <citation type="submission" date="2019-04" db="EMBL/GenBank/DDBJ databases">
        <title>Friends and foes A comparative genomics studyof 23 Aspergillus species from section Flavi.</title>
        <authorList>
            <consortium name="DOE Joint Genome Institute"/>
            <person name="Kjaerbolling I."/>
            <person name="Vesth T."/>
            <person name="Frisvad J.C."/>
            <person name="Nybo J.L."/>
            <person name="Theobald S."/>
            <person name="Kildgaard S."/>
            <person name="Isbrandt T."/>
            <person name="Kuo A."/>
            <person name="Sato A."/>
            <person name="Lyhne E.K."/>
            <person name="Kogle M.E."/>
            <person name="Wiebenga A."/>
            <person name="Kun R.S."/>
            <person name="Lubbers R.J."/>
            <person name="Makela M.R."/>
            <person name="Barry K."/>
            <person name="Chovatia M."/>
            <person name="Clum A."/>
            <person name="Daum C."/>
            <person name="Haridas S."/>
            <person name="He G."/>
            <person name="LaButti K."/>
            <person name="Lipzen A."/>
            <person name="Mondo S."/>
            <person name="Riley R."/>
            <person name="Salamov A."/>
            <person name="Simmons B.A."/>
            <person name="Magnuson J.K."/>
            <person name="Henrissat B."/>
            <person name="Mortensen U.H."/>
            <person name="Larsen T.O."/>
            <person name="Devries R.P."/>
            <person name="Grigoriev I.V."/>
            <person name="Machida M."/>
            <person name="Baker S.E."/>
            <person name="Andersen M.R."/>
        </authorList>
    </citation>
    <scope>NUCLEOTIDE SEQUENCE [LARGE SCALE GENOMIC DNA]</scope>
    <source>
        <strain evidence="2">CBS 553.77</strain>
    </source>
</reference>
<dbReference type="PANTHER" id="PTHR37540">
    <property type="entry name" value="TRANSCRIPTION FACTOR (ACR-2), PUTATIVE-RELATED-RELATED"/>
    <property type="match status" value="1"/>
</dbReference>
<sequence length="573" mass="64975">MTSKQQQFVFVNGPALPTGSDAKSRHIRSALIRRRISEKQTNFRREEAVKRERLIHRRINLQGESQKHAWKKLCSCWIESQNLGSGQTQMSRSSSSTFLVTSDGASICGTCSGWRSLELMNTNQEREESPSSLSTVGGRMDPFSPLDASFGPEVDSLVHFALTSIWPGFRQSDYAGNCYRAWLLRPSKNQLLIYTTLWGASYHRDVLRMTHGAPEPVLETKEQLYYKGCVLRALHSHIPDYENEDWRDSIIMAVLYLTINDHIMEKVARDASPFTPPFLDLQSLAFYGSRKYHSTHWNFIQTLLDRLGGIHSINLYGLGWLLSIADLMFAAQALTKPRYPLVDVEGNVLNLPSAFRAFNITLESPSLSGPGFRDLLSLTPPIHEDIVDVFLHLGEFSSIVELYCNRDLDNFTLDLIADIRNQVHHRLFSLPDEHDSAQCIIQQSNDSGDGSQSLEVYHTCRLSALLYAVHVTFPVPKSSTLRTTLLSQLVEKLHDAYPTMSYAVLLWCTTVAAIAAEGMIHRQPLVLLAEKLRQDLQIQELTQFTEILRSFAWVGVACLDGFYKLWDEMMRLS</sequence>
<dbReference type="EMBL" id="ML739042">
    <property type="protein sequence ID" value="KAE8356109.1"/>
    <property type="molecule type" value="Genomic_DNA"/>
</dbReference>
<protein>
    <submittedName>
        <fullName evidence="1">Uncharacterized protein</fullName>
    </submittedName>
</protein>
<dbReference type="PANTHER" id="PTHR37540:SF5">
    <property type="entry name" value="TRANSCRIPTION FACTOR DOMAIN-CONTAINING PROTEIN"/>
    <property type="match status" value="1"/>
</dbReference>
<proteinExistence type="predicted"/>
<dbReference type="OrthoDB" id="3469466at2759"/>
<evidence type="ECO:0000313" key="2">
    <source>
        <dbReference type="Proteomes" id="UP000327118"/>
    </source>
</evidence>
<dbReference type="Proteomes" id="UP000327118">
    <property type="component" value="Unassembled WGS sequence"/>
</dbReference>
<evidence type="ECO:0000313" key="1">
    <source>
        <dbReference type="EMBL" id="KAE8356109.1"/>
    </source>
</evidence>
<dbReference type="AlphaFoldDB" id="A0A5N6ZH70"/>
<name>A0A5N6ZH70_9EURO</name>
<gene>
    <name evidence="1" type="ORF">BDV28DRAFT_2380</name>
</gene>
<accession>A0A5N6ZH70</accession>
<keyword evidence="2" id="KW-1185">Reference proteome</keyword>